<accession>A0ACC3CVA8</accession>
<keyword evidence="2" id="KW-1185">Reference proteome</keyword>
<name>A0ACC3CVA8_9PEZI</name>
<gene>
    <name evidence="1" type="ORF">LTS18_014402</name>
</gene>
<dbReference type="Proteomes" id="UP001186974">
    <property type="component" value="Unassembled WGS sequence"/>
</dbReference>
<reference evidence="1" key="1">
    <citation type="submission" date="2024-09" db="EMBL/GenBank/DDBJ databases">
        <title>Black Yeasts Isolated from many extreme environments.</title>
        <authorList>
            <person name="Coleine C."/>
            <person name="Stajich J.E."/>
            <person name="Selbmann L."/>
        </authorList>
    </citation>
    <scope>NUCLEOTIDE SEQUENCE</scope>
    <source>
        <strain evidence="1">CCFEE 5737</strain>
    </source>
</reference>
<evidence type="ECO:0000313" key="2">
    <source>
        <dbReference type="Proteomes" id="UP001186974"/>
    </source>
</evidence>
<proteinExistence type="predicted"/>
<dbReference type="EMBL" id="JAWDJW010010936">
    <property type="protein sequence ID" value="KAK3045174.1"/>
    <property type="molecule type" value="Genomic_DNA"/>
</dbReference>
<protein>
    <submittedName>
        <fullName evidence="1">Uncharacterized protein</fullName>
    </submittedName>
</protein>
<feature type="non-terminal residue" evidence="1">
    <location>
        <position position="1"/>
    </location>
</feature>
<comment type="caution">
    <text evidence="1">The sequence shown here is derived from an EMBL/GenBank/DDBJ whole genome shotgun (WGS) entry which is preliminary data.</text>
</comment>
<feature type="non-terminal residue" evidence="1">
    <location>
        <position position="279"/>
    </location>
</feature>
<organism evidence="1 2">
    <name type="scientific">Coniosporium uncinatum</name>
    <dbReference type="NCBI Taxonomy" id="93489"/>
    <lineage>
        <taxon>Eukaryota</taxon>
        <taxon>Fungi</taxon>
        <taxon>Dikarya</taxon>
        <taxon>Ascomycota</taxon>
        <taxon>Pezizomycotina</taxon>
        <taxon>Dothideomycetes</taxon>
        <taxon>Dothideomycetes incertae sedis</taxon>
        <taxon>Coniosporium</taxon>
    </lineage>
</organism>
<sequence>LLYKVQVVWPPPNLRAPNSDLEKSSYTLAAGSYQYPFDFKLPFNNACQANQKANTLSQLEKFAGLQLNEARTPTRHVKATLPPSVYFPGEAEIRYFVKCTVNRPSLFKENPRAYVPFNFFPIEPPRTPQNGETYARRQHQFNPESGSSSATVSRKASSFFSKLKGSTQPTTDLKPSTTDENPSIEPPRFSLEARLPNPAILTCSACLPLKLLLKQLSPRKQALYLQTLQIELLAYTKIRAHEVQRTETHTTIIVSKSALSVPLGSPTTDSVGTETEIPR</sequence>
<evidence type="ECO:0000313" key="1">
    <source>
        <dbReference type="EMBL" id="KAK3045174.1"/>
    </source>
</evidence>